<comment type="caution">
    <text evidence="1">The sequence shown here is derived from an EMBL/GenBank/DDBJ whole genome shotgun (WGS) entry which is preliminary data.</text>
</comment>
<sequence length="259" mass="28875">MLDQIIKERKKAVEDLKAKVSLSEFIKQIGQSQVSYYGFKEALIKEKTGIHIIAEVKKTSPSKGVICQDFDPVAIARDYERGGATAISVLTEPNYFGGNNSYLSKIKENVKLPLLRKDFIIDPLQIYEAKAIGADAILLIAAILSPQILGEYLKLARSLGLDCLVETHDEEEVKMALEVGAEIIGVNNRNLQTFEVSLEVSKRLRRLIPDDRLFVAESGIHTQEDIKFLREIGTKVMLIGESVVKASNRVAHLRKLLEA</sequence>
<keyword evidence="2" id="KW-1185">Reference proteome</keyword>
<reference evidence="1" key="1">
    <citation type="submission" date="2017-10" db="EMBL/GenBank/DDBJ databases">
        <title>Genome sequence of cellulolytic Lachnospiraceae bacterium XHS1971 isolated from hotspring sediment.</title>
        <authorList>
            <person name="Vasudevan G."/>
            <person name="Joshi A.J."/>
            <person name="Hivarkar S."/>
            <person name="Lanjekar V.B."/>
            <person name="Dhakephalkar P.K."/>
            <person name="Dagar S."/>
        </authorList>
    </citation>
    <scope>NUCLEOTIDE SEQUENCE</scope>
    <source>
        <strain evidence="1">XHS1971</strain>
    </source>
</reference>
<evidence type="ECO:0000313" key="1">
    <source>
        <dbReference type="EMBL" id="PHV70318.1"/>
    </source>
</evidence>
<evidence type="ECO:0000313" key="2">
    <source>
        <dbReference type="Proteomes" id="UP000224460"/>
    </source>
</evidence>
<dbReference type="Proteomes" id="UP000224460">
    <property type="component" value="Unassembled WGS sequence"/>
</dbReference>
<accession>A0AC61DC10</accession>
<gene>
    <name evidence="1" type="ORF">CS063_11180</name>
</gene>
<dbReference type="EMBL" id="PEDL01000012">
    <property type="protein sequence ID" value="PHV70318.1"/>
    <property type="molecule type" value="Genomic_DNA"/>
</dbReference>
<proteinExistence type="predicted"/>
<organism evidence="1 2">
    <name type="scientific">Sporanaerobium hydrogeniformans</name>
    <dbReference type="NCBI Taxonomy" id="3072179"/>
    <lineage>
        <taxon>Bacteria</taxon>
        <taxon>Bacillati</taxon>
        <taxon>Bacillota</taxon>
        <taxon>Clostridia</taxon>
        <taxon>Lachnospirales</taxon>
        <taxon>Lachnospiraceae</taxon>
        <taxon>Sporanaerobium</taxon>
    </lineage>
</organism>
<name>A0AC61DC10_9FIRM</name>
<protein>
    <submittedName>
        <fullName evidence="1">Indole-3-glycerol phosphate synthase</fullName>
    </submittedName>
</protein>